<reference evidence="1 2" key="1">
    <citation type="submission" date="2023-06" db="EMBL/GenBank/DDBJ databases">
        <title>Actinomycetospora Odt1-22.</title>
        <authorList>
            <person name="Supong K."/>
        </authorList>
    </citation>
    <scope>NUCLEOTIDE SEQUENCE [LARGE SCALE GENOMIC DNA]</scope>
    <source>
        <strain evidence="1 2">Odt1-22</strain>
    </source>
</reference>
<evidence type="ECO:0008006" key="3">
    <source>
        <dbReference type="Google" id="ProtNLM"/>
    </source>
</evidence>
<organism evidence="1 2">
    <name type="scientific">Actinomycetospora termitidis</name>
    <dbReference type="NCBI Taxonomy" id="3053470"/>
    <lineage>
        <taxon>Bacteria</taxon>
        <taxon>Bacillati</taxon>
        <taxon>Actinomycetota</taxon>
        <taxon>Actinomycetes</taxon>
        <taxon>Pseudonocardiales</taxon>
        <taxon>Pseudonocardiaceae</taxon>
        <taxon>Actinomycetospora</taxon>
    </lineage>
</organism>
<gene>
    <name evidence="1" type="ORF">QRT03_20375</name>
</gene>
<evidence type="ECO:0000313" key="2">
    <source>
        <dbReference type="Proteomes" id="UP001231924"/>
    </source>
</evidence>
<keyword evidence="2" id="KW-1185">Reference proteome</keyword>
<protein>
    <recommendedName>
        <fullName evidence="3">Polyketide cyclase</fullName>
    </recommendedName>
</protein>
<dbReference type="SUPFAM" id="SSF55961">
    <property type="entry name" value="Bet v1-like"/>
    <property type="match status" value="1"/>
</dbReference>
<sequence>MLLHLELGGGTVTDGEQSITVTRTVRAPAHVLFDFLSRPGNHHALDTSGMIREAQDESPIGGVGTTFLINMRNDFKGDHRIENHVVVHEPDRAIGWAPGEPGQPAAGHTFVWRLVTAGQDTEVSQIYDWSRNSDPEAQPYLPLIGREQLEHSLELLARATEPAD</sequence>
<name>A0ABT7MCE6_9PSEU</name>
<dbReference type="InterPro" id="IPR023393">
    <property type="entry name" value="START-like_dom_sf"/>
</dbReference>
<dbReference type="EMBL" id="JASVWF010000004">
    <property type="protein sequence ID" value="MDL5158335.1"/>
    <property type="molecule type" value="Genomic_DNA"/>
</dbReference>
<accession>A0ABT7MCE6</accession>
<proteinExistence type="predicted"/>
<evidence type="ECO:0000313" key="1">
    <source>
        <dbReference type="EMBL" id="MDL5158335.1"/>
    </source>
</evidence>
<dbReference type="Gene3D" id="3.30.530.20">
    <property type="match status" value="1"/>
</dbReference>
<comment type="caution">
    <text evidence="1">The sequence shown here is derived from an EMBL/GenBank/DDBJ whole genome shotgun (WGS) entry which is preliminary data.</text>
</comment>
<dbReference type="RefSeq" id="WP_286054858.1">
    <property type="nucleotide sequence ID" value="NZ_JASVWF010000004.1"/>
</dbReference>
<dbReference type="Proteomes" id="UP001231924">
    <property type="component" value="Unassembled WGS sequence"/>
</dbReference>